<evidence type="ECO:0000256" key="1">
    <source>
        <dbReference type="SAM" id="MobiDB-lite"/>
    </source>
</evidence>
<dbReference type="Proteomes" id="UP000004816">
    <property type="component" value="Unassembled WGS sequence"/>
</dbReference>
<dbReference type="eggNOG" id="COG1388">
    <property type="taxonomic scope" value="Bacteria"/>
</dbReference>
<dbReference type="EMBL" id="ACZI02000001">
    <property type="protein sequence ID" value="EFV12230.1"/>
    <property type="molecule type" value="Genomic_DNA"/>
</dbReference>
<dbReference type="AlphaFoldDB" id="E5XTV0"/>
<keyword evidence="3" id="KW-1185">Reference proteome</keyword>
<dbReference type="eggNOG" id="COG0791">
    <property type="taxonomic scope" value="Bacteria"/>
</dbReference>
<protein>
    <submittedName>
        <fullName evidence="2">Uncharacterized protein</fullName>
    </submittedName>
</protein>
<dbReference type="RefSeq" id="WP_007471573.1">
    <property type="nucleotide sequence ID" value="NZ_KI391953.1"/>
</dbReference>
<organism evidence="2 3">
    <name type="scientific">Segniliparus rugosus (strain ATCC BAA-974 / DSM 45345 / CCUG 50838 / CIP 108380 / JCM 13579 / CDC 945)</name>
    <dbReference type="NCBI Taxonomy" id="679197"/>
    <lineage>
        <taxon>Bacteria</taxon>
        <taxon>Bacillati</taxon>
        <taxon>Actinomycetota</taxon>
        <taxon>Actinomycetes</taxon>
        <taxon>Mycobacteriales</taxon>
        <taxon>Segniliparaceae</taxon>
        <taxon>Segniliparus</taxon>
    </lineage>
</organism>
<feature type="compositionally biased region" description="Polar residues" evidence="1">
    <location>
        <begin position="112"/>
        <end position="138"/>
    </location>
</feature>
<feature type="compositionally biased region" description="Basic and acidic residues" evidence="1">
    <location>
        <begin position="163"/>
        <end position="176"/>
    </location>
</feature>
<dbReference type="SUPFAM" id="SSF140453">
    <property type="entry name" value="EsxAB dimer-like"/>
    <property type="match status" value="1"/>
</dbReference>
<sequence>MTLTKSQFEAQNTGVLLQQAEAFTSIVGTMQKDRDNIVSAQNTVTNQFQGKAAEAELAAMKTGLAQFDKSLEAATKLQTTLASVADTMSQAKNAVNTQLQQAVQNGYTVNDNWQLQSTGRPTMSRASSQQQIQEQLTKAVSDYSEKDEESANKLKQVNGGEAPKSKDEGKDKDGKDQGAGSENPTDGKTSTDGKGNGADVAKQFLGENAEDLKRSGKLPMDSSIPSDICCANFVSASLQKAGLIDFHTNSVADLHDRLVAKGWTVTSNPSPGAVAIINGSEHTELVASNSGGKIGLIGSNNVNADGSQKISYGNPYGNIVYLQPPA</sequence>
<dbReference type="STRING" id="679197.HMPREF9336_02922"/>
<proteinExistence type="predicted"/>
<dbReference type="HOGENOM" id="CLU_852316_0_0_11"/>
<accession>E5XTV0</accession>
<name>E5XTV0_SEGRC</name>
<reference evidence="2 3" key="1">
    <citation type="journal article" date="2011" name="Stand. Genomic Sci.">
        <title>High quality draft genome sequence of Segniliparus rugosus CDC 945(T)= (ATCC BAA-974(T)).</title>
        <authorList>
            <person name="Earl A.M."/>
            <person name="Desjardins C.A."/>
            <person name="Fitzgerald M.G."/>
            <person name="Arachchi H.M."/>
            <person name="Zeng Q."/>
            <person name="Mehta T."/>
            <person name="Griggs A."/>
            <person name="Birren B.W."/>
            <person name="Toney N.C."/>
            <person name="Carr J."/>
            <person name="Posey J."/>
            <person name="Butler W.R."/>
        </authorList>
    </citation>
    <scope>NUCLEOTIDE SEQUENCE [LARGE SCALE GENOMIC DNA]</scope>
    <source>
        <strain evidence="3">ATCC BAA-974 / DSM 45345 / CCUG 50838 / CIP 108380 / JCM 13579 / CDC 945</strain>
    </source>
</reference>
<feature type="region of interest" description="Disordered" evidence="1">
    <location>
        <begin position="112"/>
        <end position="199"/>
    </location>
</feature>
<gene>
    <name evidence="2" type="ORF">HMPREF9336_02922</name>
</gene>
<comment type="caution">
    <text evidence="2">The sequence shown here is derived from an EMBL/GenBank/DDBJ whole genome shotgun (WGS) entry which is preliminary data.</text>
</comment>
<dbReference type="OrthoDB" id="5969911at2"/>
<feature type="compositionally biased region" description="Polar residues" evidence="1">
    <location>
        <begin position="182"/>
        <end position="193"/>
    </location>
</feature>
<evidence type="ECO:0000313" key="3">
    <source>
        <dbReference type="Proteomes" id="UP000004816"/>
    </source>
</evidence>
<evidence type="ECO:0000313" key="2">
    <source>
        <dbReference type="EMBL" id="EFV12230.1"/>
    </source>
</evidence>
<dbReference type="InterPro" id="IPR036689">
    <property type="entry name" value="ESAT-6-like_sf"/>
</dbReference>